<comment type="catalytic activity">
    <reaction evidence="6">
        <text>a 6-O-methyl-2'-deoxyguanosine in DNA + L-cysteinyl-[protein] = S-methyl-L-cysteinyl-[protein] + a 2'-deoxyguanosine in DNA</text>
        <dbReference type="Rhea" id="RHEA:24000"/>
        <dbReference type="Rhea" id="RHEA-COMP:10131"/>
        <dbReference type="Rhea" id="RHEA-COMP:10132"/>
        <dbReference type="Rhea" id="RHEA-COMP:11367"/>
        <dbReference type="Rhea" id="RHEA-COMP:11368"/>
        <dbReference type="ChEBI" id="CHEBI:29950"/>
        <dbReference type="ChEBI" id="CHEBI:82612"/>
        <dbReference type="ChEBI" id="CHEBI:85445"/>
        <dbReference type="ChEBI" id="CHEBI:85448"/>
        <dbReference type="EC" id="2.1.1.63"/>
    </reaction>
</comment>
<dbReference type="PANTHER" id="PTHR10815">
    <property type="entry name" value="METHYLATED-DNA--PROTEIN-CYSTEINE METHYLTRANSFERASE"/>
    <property type="match status" value="1"/>
</dbReference>
<organism evidence="8 9">
    <name type="scientific">Methylomicrobium album BG8</name>
    <dbReference type="NCBI Taxonomy" id="686340"/>
    <lineage>
        <taxon>Bacteria</taxon>
        <taxon>Pseudomonadati</taxon>
        <taxon>Pseudomonadota</taxon>
        <taxon>Gammaproteobacteria</taxon>
        <taxon>Methylococcales</taxon>
        <taxon>Methylococcaceae</taxon>
        <taxon>Methylomicrobium</taxon>
    </lineage>
</organism>
<evidence type="ECO:0000256" key="6">
    <source>
        <dbReference type="ARBA" id="ARBA00049348"/>
    </source>
</evidence>
<evidence type="ECO:0000256" key="4">
    <source>
        <dbReference type="ARBA" id="ARBA00022763"/>
    </source>
</evidence>
<dbReference type="EMBL" id="CM001475">
    <property type="protein sequence ID" value="EIC28783.1"/>
    <property type="molecule type" value="Genomic_DNA"/>
</dbReference>
<dbReference type="CDD" id="cd06445">
    <property type="entry name" value="ATase"/>
    <property type="match status" value="1"/>
</dbReference>
<name>H8GGI7_METAL</name>
<dbReference type="HOGENOM" id="CLU_000445_52_2_6"/>
<keyword evidence="2 8" id="KW-0489">Methyltransferase</keyword>
<evidence type="ECO:0000313" key="9">
    <source>
        <dbReference type="Proteomes" id="UP000005090"/>
    </source>
</evidence>
<evidence type="ECO:0000256" key="1">
    <source>
        <dbReference type="ARBA" id="ARBA00001286"/>
    </source>
</evidence>
<dbReference type="SUPFAM" id="SSF46767">
    <property type="entry name" value="Methylated DNA-protein cysteine methyltransferase, C-terminal domain"/>
    <property type="match status" value="1"/>
</dbReference>
<keyword evidence="3 8" id="KW-0808">Transferase</keyword>
<evidence type="ECO:0000313" key="8">
    <source>
        <dbReference type="EMBL" id="EIC28783.1"/>
    </source>
</evidence>
<dbReference type="InterPro" id="IPR014048">
    <property type="entry name" value="MethylDNA_cys_MeTrfase_DNA-bd"/>
</dbReference>
<evidence type="ECO:0000256" key="5">
    <source>
        <dbReference type="ARBA" id="ARBA00023204"/>
    </source>
</evidence>
<dbReference type="PROSITE" id="PS00374">
    <property type="entry name" value="MGMT"/>
    <property type="match status" value="1"/>
</dbReference>
<keyword evidence="5" id="KW-0234">DNA repair</keyword>
<dbReference type="GO" id="GO:0006281">
    <property type="term" value="P:DNA repair"/>
    <property type="evidence" value="ECO:0007669"/>
    <property type="project" value="UniProtKB-KW"/>
</dbReference>
<protein>
    <submittedName>
        <fullName evidence="8">O-6-methylguanine DNA methyltransferase</fullName>
    </submittedName>
</protein>
<dbReference type="GO" id="GO:0003908">
    <property type="term" value="F:methylated-DNA-[protein]-cysteine S-methyltransferase activity"/>
    <property type="evidence" value="ECO:0007669"/>
    <property type="project" value="UniProtKB-EC"/>
</dbReference>
<dbReference type="STRING" id="686340.Metal_0964"/>
<gene>
    <name evidence="8" type="ORF">Metal_0964</name>
</gene>
<comment type="catalytic activity">
    <reaction evidence="1">
        <text>a 4-O-methyl-thymidine in DNA + L-cysteinyl-[protein] = a thymidine in DNA + S-methyl-L-cysteinyl-[protein]</text>
        <dbReference type="Rhea" id="RHEA:53428"/>
        <dbReference type="Rhea" id="RHEA-COMP:10131"/>
        <dbReference type="Rhea" id="RHEA-COMP:10132"/>
        <dbReference type="Rhea" id="RHEA-COMP:13555"/>
        <dbReference type="Rhea" id="RHEA-COMP:13556"/>
        <dbReference type="ChEBI" id="CHEBI:29950"/>
        <dbReference type="ChEBI" id="CHEBI:82612"/>
        <dbReference type="ChEBI" id="CHEBI:137386"/>
        <dbReference type="ChEBI" id="CHEBI:137387"/>
        <dbReference type="EC" id="2.1.1.63"/>
    </reaction>
</comment>
<dbReference type="eggNOG" id="COG0350">
    <property type="taxonomic scope" value="Bacteria"/>
</dbReference>
<dbReference type="AlphaFoldDB" id="H8GGI7"/>
<evidence type="ECO:0000259" key="7">
    <source>
        <dbReference type="Pfam" id="PF01035"/>
    </source>
</evidence>
<dbReference type="Gene3D" id="1.10.10.10">
    <property type="entry name" value="Winged helix-like DNA-binding domain superfamily/Winged helix DNA-binding domain"/>
    <property type="match status" value="1"/>
</dbReference>
<evidence type="ECO:0000256" key="3">
    <source>
        <dbReference type="ARBA" id="ARBA00022679"/>
    </source>
</evidence>
<dbReference type="PANTHER" id="PTHR10815:SF13">
    <property type="entry name" value="METHYLATED-DNA--PROTEIN-CYSTEINE METHYLTRANSFERASE"/>
    <property type="match status" value="1"/>
</dbReference>
<keyword evidence="9" id="KW-1185">Reference proteome</keyword>
<dbReference type="NCBIfam" id="TIGR00589">
    <property type="entry name" value="ogt"/>
    <property type="match status" value="1"/>
</dbReference>
<proteinExistence type="predicted"/>
<dbReference type="Pfam" id="PF01035">
    <property type="entry name" value="DNA_binding_1"/>
    <property type="match status" value="1"/>
</dbReference>
<dbReference type="GO" id="GO:0032259">
    <property type="term" value="P:methylation"/>
    <property type="evidence" value="ECO:0007669"/>
    <property type="project" value="UniProtKB-KW"/>
</dbReference>
<keyword evidence="4" id="KW-0227">DNA damage</keyword>
<accession>H8GGI7</accession>
<sequence>MAFVVEWVEQCRKPVKDIRVETPAGWLRVSVSGDVMVGGDWIIETDSRISRDREWQNRFDAYWHDGKVDLAVKVLAQGTPFRRRVWAELCRIPFGETRTYAALAHVLASSPRAVGNACRDNPYAPLIPCHRVVSSAGLGGYCGVTEGALMDVKIKLLRFEAEHRR</sequence>
<dbReference type="RefSeq" id="WP_005370122.1">
    <property type="nucleotide sequence ID" value="NZ_CM001475.1"/>
</dbReference>
<dbReference type="InterPro" id="IPR036217">
    <property type="entry name" value="MethylDNA_cys_MeTrfase_DNAb"/>
</dbReference>
<evidence type="ECO:0000256" key="2">
    <source>
        <dbReference type="ARBA" id="ARBA00022603"/>
    </source>
</evidence>
<dbReference type="InterPro" id="IPR036388">
    <property type="entry name" value="WH-like_DNA-bd_sf"/>
</dbReference>
<reference evidence="8 9" key="1">
    <citation type="journal article" date="2013" name="Genome Announc.">
        <title>Genome Sequence of the Obligate Gammaproteobacterial Methanotroph Methylomicrobium album Strain BG8.</title>
        <authorList>
            <person name="Kits K.D."/>
            <person name="Kalyuzhnaya M.G."/>
            <person name="Klotz M.G."/>
            <person name="Jetten M.S."/>
            <person name="Op den Camp H.J."/>
            <person name="Vuilleumier S."/>
            <person name="Bringel F."/>
            <person name="Dispirito A.A."/>
            <person name="Murrell J.C."/>
            <person name="Bruce D."/>
            <person name="Cheng J.F."/>
            <person name="Copeland A."/>
            <person name="Goodwin L."/>
            <person name="Hauser L."/>
            <person name="Lajus A."/>
            <person name="Land M.L."/>
            <person name="Lapidus A."/>
            <person name="Lucas S."/>
            <person name="Medigue C."/>
            <person name="Pitluck S."/>
            <person name="Woyke T."/>
            <person name="Zeytun A."/>
            <person name="Stein L.Y."/>
        </authorList>
    </citation>
    <scope>NUCLEOTIDE SEQUENCE [LARGE SCALE GENOMIC DNA]</scope>
    <source>
        <strain evidence="8 9">BG8</strain>
    </source>
</reference>
<dbReference type="InterPro" id="IPR001497">
    <property type="entry name" value="MethylDNA_cys_MeTrfase_AS"/>
</dbReference>
<dbReference type="Proteomes" id="UP000005090">
    <property type="component" value="Chromosome"/>
</dbReference>
<feature type="domain" description="Methylated-DNA-[protein]-cysteine S-methyltransferase DNA binding" evidence="7">
    <location>
        <begin position="80"/>
        <end position="161"/>
    </location>
</feature>